<comment type="caution">
    <text evidence="1">The sequence shown here is derived from an EMBL/GenBank/DDBJ whole genome shotgun (WGS) entry which is preliminary data.</text>
</comment>
<evidence type="ECO:0000313" key="2">
    <source>
        <dbReference type="Proteomes" id="UP000557307"/>
    </source>
</evidence>
<keyword evidence="2" id="KW-1185">Reference proteome</keyword>
<reference evidence="1 2" key="1">
    <citation type="submission" date="2020-08" db="EMBL/GenBank/DDBJ databases">
        <title>Genomic Encyclopedia of Type Strains, Phase IV (KMG-IV): sequencing the most valuable type-strain genomes for metagenomic binning, comparative biology and taxonomic classification.</title>
        <authorList>
            <person name="Goeker M."/>
        </authorList>
    </citation>
    <scope>NUCLEOTIDE SEQUENCE [LARGE SCALE GENOMIC DNA]</scope>
    <source>
        <strain evidence="1 2">DSM 105074</strain>
    </source>
</reference>
<dbReference type="RefSeq" id="WP_184174396.1">
    <property type="nucleotide sequence ID" value="NZ_JACHGF010000003.1"/>
</dbReference>
<accession>A0A840TRW8</accession>
<dbReference type="EMBL" id="JACHGF010000003">
    <property type="protein sequence ID" value="MBB5284457.1"/>
    <property type="molecule type" value="Genomic_DNA"/>
</dbReference>
<dbReference type="Proteomes" id="UP000557307">
    <property type="component" value="Unassembled WGS sequence"/>
</dbReference>
<evidence type="ECO:0000313" key="1">
    <source>
        <dbReference type="EMBL" id="MBB5284457.1"/>
    </source>
</evidence>
<gene>
    <name evidence="1" type="ORF">HNQ92_002600</name>
</gene>
<name>A0A840TRW8_9BACT</name>
<organism evidence="1 2">
    <name type="scientific">Rhabdobacter roseus</name>
    <dbReference type="NCBI Taxonomy" id="1655419"/>
    <lineage>
        <taxon>Bacteria</taxon>
        <taxon>Pseudomonadati</taxon>
        <taxon>Bacteroidota</taxon>
        <taxon>Cytophagia</taxon>
        <taxon>Cytophagales</taxon>
        <taxon>Cytophagaceae</taxon>
        <taxon>Rhabdobacter</taxon>
    </lineage>
</organism>
<sequence length="144" mass="15594">MKLLNKRTLPQVSRKEPEGALLSVKPTGMISLIGAAKELLDVCSGDCVSFGQDDDGQLFIFPKAPEGFLLRGTSSKKSLIFSHVVLADYILKMVPEKLRGTDVASYRLIIGKVATKHTVDGKNYKGYPVITNSALAMPKKGGEQ</sequence>
<proteinExistence type="predicted"/>
<protein>
    <submittedName>
        <fullName evidence="1">Uncharacterized protein</fullName>
    </submittedName>
</protein>
<dbReference type="AlphaFoldDB" id="A0A840TRW8"/>